<sequence length="308" mass="36008">MYLQQIEQVLQIISLENKLVYLIGDMNINLLDADSNASKFQLQQLLTSYNLSTLITTPTRISLNKNSVIDNIFMSEPNAVELCGTQVCDLSDHLPIFIIVNMKSNRIKNHFLKEKLYSFTSERINRLNEYLINMDWSNVLNCEDVNVRFQRFIEIFVKNFNECCRISSARKIKKISRDKPWITDDLKIMLNRKTKLYTKYLKNPNIENLIELKSIRQSCIKFKNKLKKQYYSDIIEKNIKDNRRTWSIIKNIISTNKITNTVTSNSEIVRSPADALNDYFTGIAIKLGSSFNNSTLWKNHLTNNKLQN</sequence>
<dbReference type="OrthoDB" id="6158007at2759"/>
<evidence type="ECO:0000313" key="2">
    <source>
        <dbReference type="EnsemblMetazoa" id="HelroP177609"/>
    </source>
</evidence>
<dbReference type="HOGENOM" id="CLU_034784_0_0_1"/>
<dbReference type="GeneID" id="20206329"/>
<dbReference type="InParanoid" id="T1FBY0"/>
<gene>
    <name evidence="2" type="primary">20206329</name>
    <name evidence="1" type="ORF">HELRODRAFT_177609</name>
</gene>
<dbReference type="PANTHER" id="PTHR33776:SF4">
    <property type="entry name" value="ENDONUCLEASE_EXONUCLEASE_PHOSPHATASE DOMAIN-CONTAINING PROTEIN"/>
    <property type="match status" value="1"/>
</dbReference>
<dbReference type="Proteomes" id="UP000015101">
    <property type="component" value="Unassembled WGS sequence"/>
</dbReference>
<name>T1FBY0_HELRO</name>
<dbReference type="SUPFAM" id="SSF56219">
    <property type="entry name" value="DNase I-like"/>
    <property type="match status" value="1"/>
</dbReference>
<evidence type="ECO:0000313" key="3">
    <source>
        <dbReference type="Proteomes" id="UP000015101"/>
    </source>
</evidence>
<dbReference type="EnsemblMetazoa" id="HelroT177609">
    <property type="protein sequence ID" value="HelroP177609"/>
    <property type="gene ID" value="HelroG177609"/>
</dbReference>
<dbReference type="CTD" id="20206329"/>
<evidence type="ECO:0000313" key="1">
    <source>
        <dbReference type="EMBL" id="ESN97945.1"/>
    </source>
</evidence>
<proteinExistence type="predicted"/>
<reference evidence="2" key="3">
    <citation type="submission" date="2015-06" db="UniProtKB">
        <authorList>
            <consortium name="EnsemblMetazoa"/>
        </authorList>
    </citation>
    <scope>IDENTIFICATION</scope>
</reference>
<protein>
    <recommendedName>
        <fullName evidence="4">Endonuclease/exonuclease/phosphatase domain-containing protein</fullName>
    </recommendedName>
</protein>
<organism evidence="2 3">
    <name type="scientific">Helobdella robusta</name>
    <name type="common">Californian leech</name>
    <dbReference type="NCBI Taxonomy" id="6412"/>
    <lineage>
        <taxon>Eukaryota</taxon>
        <taxon>Metazoa</taxon>
        <taxon>Spiralia</taxon>
        <taxon>Lophotrochozoa</taxon>
        <taxon>Annelida</taxon>
        <taxon>Clitellata</taxon>
        <taxon>Hirudinea</taxon>
        <taxon>Rhynchobdellida</taxon>
        <taxon>Glossiphoniidae</taxon>
        <taxon>Helobdella</taxon>
    </lineage>
</organism>
<accession>T1FBY0</accession>
<evidence type="ECO:0008006" key="4">
    <source>
        <dbReference type="Google" id="ProtNLM"/>
    </source>
</evidence>
<dbReference type="OMA" id="NCEDVNV"/>
<dbReference type="InterPro" id="IPR036691">
    <property type="entry name" value="Endo/exonu/phosph_ase_sf"/>
</dbReference>
<dbReference type="RefSeq" id="XP_009024015.1">
    <property type="nucleotide sequence ID" value="XM_009025767.1"/>
</dbReference>
<dbReference type="KEGG" id="hro:HELRODRAFT_177609"/>
<dbReference type="EMBL" id="AMQM01006110">
    <property type="status" value="NOT_ANNOTATED_CDS"/>
    <property type="molecule type" value="Genomic_DNA"/>
</dbReference>
<dbReference type="PANTHER" id="PTHR33776">
    <property type="entry name" value="ENDO/EXONUCLEASE/PHOSPHATASE DOMAIN-CONTAINING PROTEIN"/>
    <property type="match status" value="1"/>
</dbReference>
<reference evidence="1 3" key="2">
    <citation type="journal article" date="2013" name="Nature">
        <title>Insights into bilaterian evolution from three spiralian genomes.</title>
        <authorList>
            <person name="Simakov O."/>
            <person name="Marletaz F."/>
            <person name="Cho S.J."/>
            <person name="Edsinger-Gonzales E."/>
            <person name="Havlak P."/>
            <person name="Hellsten U."/>
            <person name="Kuo D.H."/>
            <person name="Larsson T."/>
            <person name="Lv J."/>
            <person name="Arendt D."/>
            <person name="Savage R."/>
            <person name="Osoegawa K."/>
            <person name="de Jong P."/>
            <person name="Grimwood J."/>
            <person name="Chapman J.A."/>
            <person name="Shapiro H."/>
            <person name="Aerts A."/>
            <person name="Otillar R.P."/>
            <person name="Terry A.Y."/>
            <person name="Boore J.L."/>
            <person name="Grigoriev I.V."/>
            <person name="Lindberg D.R."/>
            <person name="Seaver E.C."/>
            <person name="Weisblat D.A."/>
            <person name="Putnam N.H."/>
            <person name="Rokhsar D.S."/>
        </authorList>
    </citation>
    <scope>NUCLEOTIDE SEQUENCE</scope>
</reference>
<dbReference type="Gene3D" id="3.60.10.10">
    <property type="entry name" value="Endonuclease/exonuclease/phosphatase"/>
    <property type="match status" value="1"/>
</dbReference>
<dbReference type="AlphaFoldDB" id="T1FBY0"/>
<keyword evidence="3" id="KW-1185">Reference proteome</keyword>
<dbReference type="STRING" id="6412.T1FBY0"/>
<dbReference type="EMBL" id="KB097269">
    <property type="protein sequence ID" value="ESN97945.1"/>
    <property type="molecule type" value="Genomic_DNA"/>
</dbReference>
<reference evidence="3" key="1">
    <citation type="submission" date="2012-12" db="EMBL/GenBank/DDBJ databases">
        <authorList>
            <person name="Hellsten U."/>
            <person name="Grimwood J."/>
            <person name="Chapman J.A."/>
            <person name="Shapiro H."/>
            <person name="Aerts A."/>
            <person name="Otillar R.P."/>
            <person name="Terry A.Y."/>
            <person name="Boore J.L."/>
            <person name="Simakov O."/>
            <person name="Marletaz F."/>
            <person name="Cho S.-J."/>
            <person name="Edsinger-Gonzales E."/>
            <person name="Havlak P."/>
            <person name="Kuo D.-H."/>
            <person name="Larsson T."/>
            <person name="Lv J."/>
            <person name="Arendt D."/>
            <person name="Savage R."/>
            <person name="Osoegawa K."/>
            <person name="de Jong P."/>
            <person name="Lindberg D.R."/>
            <person name="Seaver E.C."/>
            <person name="Weisblat D.A."/>
            <person name="Putnam N.H."/>
            <person name="Grigoriev I.V."/>
            <person name="Rokhsar D.S."/>
        </authorList>
    </citation>
    <scope>NUCLEOTIDE SEQUENCE</scope>
</reference>